<feature type="domain" description="AMP-binding enzyme C-terminal" evidence="4">
    <location>
        <begin position="430"/>
        <end position="534"/>
    </location>
</feature>
<feature type="transmembrane region" description="Helical" evidence="2">
    <location>
        <begin position="1105"/>
        <end position="1130"/>
    </location>
</feature>
<protein>
    <submittedName>
        <fullName evidence="5">D-alanine--D-alanyl carrier protein ligase</fullName>
    </submittedName>
</protein>
<accession>A0A9N8ESM2</accession>
<name>A0A9N8ESM2_9STRA</name>
<feature type="transmembrane region" description="Helical" evidence="2">
    <location>
        <begin position="1350"/>
        <end position="1371"/>
    </location>
</feature>
<dbReference type="PANTHER" id="PTHR22754">
    <property type="entry name" value="DISCO-INTERACTING PROTEIN 2 DIP2 -RELATED"/>
    <property type="match status" value="1"/>
</dbReference>
<dbReference type="Gene3D" id="2.160.10.10">
    <property type="entry name" value="Hexapeptide repeat proteins"/>
    <property type="match status" value="1"/>
</dbReference>
<evidence type="ECO:0000259" key="3">
    <source>
        <dbReference type="Pfam" id="PF00501"/>
    </source>
</evidence>
<dbReference type="InterPro" id="IPR020845">
    <property type="entry name" value="AMP-binding_CS"/>
</dbReference>
<feature type="transmembrane region" description="Helical" evidence="2">
    <location>
        <begin position="1150"/>
        <end position="1177"/>
    </location>
</feature>
<dbReference type="Gene3D" id="3.30.300.30">
    <property type="match status" value="1"/>
</dbReference>
<keyword evidence="2" id="KW-0472">Membrane</keyword>
<gene>
    <name evidence="5" type="ORF">SEMRO_1710_G292770.1</name>
</gene>
<evidence type="ECO:0000256" key="2">
    <source>
        <dbReference type="SAM" id="Phobius"/>
    </source>
</evidence>
<dbReference type="PROSITE" id="PS00455">
    <property type="entry name" value="AMP_BINDING"/>
    <property type="match status" value="1"/>
</dbReference>
<dbReference type="InterPro" id="IPR011004">
    <property type="entry name" value="Trimer_LpxA-like_sf"/>
</dbReference>
<feature type="region of interest" description="Disordered" evidence="1">
    <location>
        <begin position="1764"/>
        <end position="1790"/>
    </location>
</feature>
<dbReference type="SUPFAM" id="SSF56801">
    <property type="entry name" value="Acetyl-CoA synthetase-like"/>
    <property type="match status" value="1"/>
</dbReference>
<keyword evidence="6" id="KW-1185">Reference proteome</keyword>
<dbReference type="GO" id="GO:0016874">
    <property type="term" value="F:ligase activity"/>
    <property type="evidence" value="ECO:0007669"/>
    <property type="project" value="UniProtKB-KW"/>
</dbReference>
<keyword evidence="2" id="KW-0812">Transmembrane</keyword>
<organism evidence="5 6">
    <name type="scientific">Seminavis robusta</name>
    <dbReference type="NCBI Taxonomy" id="568900"/>
    <lineage>
        <taxon>Eukaryota</taxon>
        <taxon>Sar</taxon>
        <taxon>Stramenopiles</taxon>
        <taxon>Ochrophyta</taxon>
        <taxon>Bacillariophyta</taxon>
        <taxon>Bacillariophyceae</taxon>
        <taxon>Bacillariophycidae</taxon>
        <taxon>Naviculales</taxon>
        <taxon>Naviculaceae</taxon>
        <taxon>Seminavis</taxon>
    </lineage>
</organism>
<evidence type="ECO:0000256" key="1">
    <source>
        <dbReference type="SAM" id="MobiDB-lite"/>
    </source>
</evidence>
<dbReference type="InterPro" id="IPR045851">
    <property type="entry name" value="AMP-bd_C_sf"/>
</dbReference>
<keyword evidence="2" id="KW-1133">Transmembrane helix</keyword>
<sequence length="1790" mass="200974">MKFSTILEALAHHTRESPNKVVVTWVDIKCKEQNKMTFKQLEDTSNAVAGRLLKLGCKKGDRVMVAYPFGLEFLAGMFGAMKIGVIPCSIYPPNPNQLKTDMPKFRRFADDAGAKYALSTSTFATAMTAASILYKTGVTWIGTDRLQMKKSNPKKPKDYETFVGEPTDICFIQYTSGSTGRPKGVMISHNNLSETCKAGVSLTDCLGPDDLEVLWVPQYHDMGLVTGFMGAVYSAGPLVMASPLDFIVNPLLWTDMVEKYQATITSAPNFAYALLLKRLEQADRKADWSCVKRAMFGGEPAQHHVVEAVAKTLLVKPEHVYNIYGMAEMVVLVTGGPAKADTEGLVCCGEVDSPTLKLRIVQDGQEVEDGQVGSIWAQSPRVAAGYYGQSELTTVTFANALPSYDGSWLDTGDLGKIVDGQMYITGRLKDVIIINGKNYYPSDVELSIDEAFGDVIRPGRTSAFQHGDASVGITVEGRKGFDKSENEELAVQIANHVSQVHGLFATEVVVLKLGVTPKTTSGKLKRSEIRQTTMTGDWKGASILLQFKWQEALTPLEKSQHPSFLERSFSMHGIGSNDSYLNEETEHEIMRQSMSTGNWNFEELPDSDLNQTNTLPSKAVEAVHAVECNPSKLEEYFSELHLSGVSGIEEAWSRAVKTTAAMQVMCSQILKHLEDKHPTICQLAHSLVVNPDWILIDDRTDFLSQLVHQIFVLQWVTTFMVDNPSSMEQKLQKDAEWEGTHETTQTVPTELQEMLDLPDQDPIYGKWPFFTWIKNRSVRALLNIVLKSLGPAESPTINAEVERINNLLCLNMFEAIWVEQKNGHEDNSEVGRRLATNPVMTATTQSKKVLMEHACDTSALNNLYIDWDMHIVAWVGDRNSSTWSLSKLLLPCIIGDVNAHFFYARLISLHLVTQAVGRKLMFNKFHNEPILSRRALHYFGKLNLSCAEKCGYVRLEPESKHHLALDEHFWLSKFDQWGLANLPAKTSTADPMLHDTAVARAVAPDRVSARSMDAIMSVFGSQIDTSKPWVENGLTSLKSAELRNKIEEEIHVVLPANFEQLYPTPEALSTFLEASKMKTFPKKENYNHPDFLWNSSRSRLSKAQLAWLQSLASTVILLLIVVSIVPSYFLVSWLMDQCDSTKVGECNSSVVWLLLPLAFPLYILSFSIIVVFCKYAVTGTYLHRHIEILSWGYLQWWFVDRLVEVWESLVGHLVVETKFIWIFYWLLGADLARTTKIKSFIREFDLVKVGGNSVISHPIKCRKFSQSAEAGPTITFRPITVGERCHVSGMVSPGASIGDDSKVEKLSVVEEGVQVPDGVLARGNPACHAGSFEPSNSKYREECLLDAFKIVWLFVEAYHYFALSFLVHATLNKILPLWRYSTILHWFLLFPFSSFLGLLTSIALKWFLIGKRDASDEYEGSLWRQATNWACDFHFRVAALPITPLIGHSKLWNIILFLHGLDVDLRSELNFTPFTKFSPSRVDFVKIRKSFVATITFDFDCKADSKIEIINSSVGYSVNLHPGVKIVRSMIPPRTNLSDSVYDLNKATPKSKSSILMNIFLPELSQQILNIILFASLIPAYEIVYHATQTSSTWIATSCFFAAFFTLLSVWILSTRTIEWLLLRLPTNVQESLYGVYINHVWFFRVRNLLELLLSGTPMFTYYARFMGAEVDGCLWYFGNAIYEYGCLHFKGRAIVDSSHVSGHYLDLNGLTLGDTHVSGLLHPGCYARAGSVVNGNEHGPWKVFLRSDMSVHDSNCLWRGMKKPDRSTSNLIENQQDESIHQVPPEFNV</sequence>
<feature type="transmembrane region" description="Helical" evidence="2">
    <location>
        <begin position="1594"/>
        <end position="1614"/>
    </location>
</feature>
<evidence type="ECO:0000313" key="6">
    <source>
        <dbReference type="Proteomes" id="UP001153069"/>
    </source>
</evidence>
<dbReference type="Proteomes" id="UP001153069">
    <property type="component" value="Unassembled WGS sequence"/>
</dbReference>
<dbReference type="Pfam" id="PF23024">
    <property type="entry name" value="AMP-dom_DIP2-like"/>
    <property type="match status" value="1"/>
</dbReference>
<evidence type="ECO:0000313" key="5">
    <source>
        <dbReference type="EMBL" id="CAB9525675.1"/>
    </source>
</evidence>
<dbReference type="SUPFAM" id="SSF47336">
    <property type="entry name" value="ACP-like"/>
    <property type="match status" value="1"/>
</dbReference>
<dbReference type="OrthoDB" id="199633at2759"/>
<keyword evidence="5" id="KW-0436">Ligase</keyword>
<proteinExistence type="predicted"/>
<dbReference type="PANTHER" id="PTHR22754:SF32">
    <property type="entry name" value="DISCO-INTERACTING PROTEIN 2"/>
    <property type="match status" value="1"/>
</dbReference>
<dbReference type="Gene3D" id="3.40.50.12780">
    <property type="entry name" value="N-terminal domain of ligase-like"/>
    <property type="match status" value="1"/>
</dbReference>
<dbReference type="InterPro" id="IPR042099">
    <property type="entry name" value="ANL_N_sf"/>
</dbReference>
<dbReference type="Gene3D" id="1.10.1200.10">
    <property type="entry name" value="ACP-like"/>
    <property type="match status" value="1"/>
</dbReference>
<feature type="domain" description="AMP-dependent synthetase/ligase" evidence="3">
    <location>
        <begin position="11"/>
        <end position="387"/>
    </location>
</feature>
<dbReference type="InterPro" id="IPR025110">
    <property type="entry name" value="AMP-bd_C"/>
</dbReference>
<dbReference type="EMBL" id="CAICTM010001708">
    <property type="protein sequence ID" value="CAB9525675.1"/>
    <property type="molecule type" value="Genomic_DNA"/>
</dbReference>
<dbReference type="InterPro" id="IPR036736">
    <property type="entry name" value="ACP-like_sf"/>
</dbReference>
<dbReference type="SUPFAM" id="SSF51161">
    <property type="entry name" value="Trimeric LpxA-like enzymes"/>
    <property type="match status" value="1"/>
</dbReference>
<reference evidence="5" key="1">
    <citation type="submission" date="2020-06" db="EMBL/GenBank/DDBJ databases">
        <authorList>
            <consortium name="Plant Systems Biology data submission"/>
        </authorList>
    </citation>
    <scope>NUCLEOTIDE SEQUENCE</scope>
    <source>
        <strain evidence="5">D6</strain>
    </source>
</reference>
<evidence type="ECO:0000259" key="4">
    <source>
        <dbReference type="Pfam" id="PF23024"/>
    </source>
</evidence>
<dbReference type="Pfam" id="PF00501">
    <property type="entry name" value="AMP-binding"/>
    <property type="match status" value="1"/>
</dbReference>
<comment type="caution">
    <text evidence="5">The sequence shown here is derived from an EMBL/GenBank/DDBJ whole genome shotgun (WGS) entry which is preliminary data.</text>
</comment>
<feature type="transmembrane region" description="Helical" evidence="2">
    <location>
        <begin position="1383"/>
        <end position="1408"/>
    </location>
</feature>
<dbReference type="InterPro" id="IPR000873">
    <property type="entry name" value="AMP-dep_synth/lig_dom"/>
</dbReference>